<feature type="compositionally biased region" description="Basic and acidic residues" evidence="1">
    <location>
        <begin position="135"/>
        <end position="147"/>
    </location>
</feature>
<accession>A0A1R2CHX1</accession>
<dbReference type="CDD" id="cd06093">
    <property type="entry name" value="PX_domain"/>
    <property type="match status" value="1"/>
</dbReference>
<protein>
    <recommendedName>
        <fullName evidence="2">PX domain-containing protein</fullName>
    </recommendedName>
</protein>
<dbReference type="AlphaFoldDB" id="A0A1R2CHX1"/>
<dbReference type="PANTHER" id="PTHR10555">
    <property type="entry name" value="SORTING NEXIN"/>
    <property type="match status" value="1"/>
</dbReference>
<dbReference type="Pfam" id="PF00787">
    <property type="entry name" value="PX"/>
    <property type="match status" value="1"/>
</dbReference>
<proteinExistence type="predicted"/>
<dbReference type="SUPFAM" id="SSF64268">
    <property type="entry name" value="PX domain"/>
    <property type="match status" value="1"/>
</dbReference>
<dbReference type="Proteomes" id="UP000187209">
    <property type="component" value="Unassembled WGS sequence"/>
</dbReference>
<dbReference type="InterPro" id="IPR001683">
    <property type="entry name" value="PX_dom"/>
</dbReference>
<feature type="region of interest" description="Disordered" evidence="1">
    <location>
        <begin position="135"/>
        <end position="156"/>
    </location>
</feature>
<dbReference type="EMBL" id="MPUH01000147">
    <property type="protein sequence ID" value="OMJ88598.1"/>
    <property type="molecule type" value="Genomic_DNA"/>
</dbReference>
<sequence>MDSDDDESYIISAERKAKQNYLTEEILYNHYDPELFMMFCSKIKEPDVDNWTFEELVVCVQDFKMTYRRGTTLKDVLEEEQKNQKPEPKRSESAKKQTPEPVIDNKLSKPKTPPKTPKAPKITENIIDPLKMHNENHQENPEKRGRSCTETTQPKTQINKSLLSPRVEKIEHLEETFPIRCRQLEANELSTCKNLEFILGEPELVEGGFLSSKFYLYPVKTLPLGWECKRKYAEFIWLQEILQSSFPNFIIPAIPNIKQFSKPENDKLSSRKFFLIKFLISLSKNKILLSLPVVQDFLFISSREKFIDLTKSFKKKTIKPDNLHMLYNNDEFLQCSVSDMSEQHGNLSKFIVNQEAIEKKLKKQTSILRKDMRIYEEDMKNIAKSFKELESLHDGFIFKSENCKMLGNIGSGYEKISQIEGERIKMIKEHFHLSFKYSSLEKEKIKDMLKERDGYYNEFLKAETKGKNLEHVRNFYGYYNLQALSETKKAITEDIKNATNNFTAFAKKSANLASDFHTVWSNLINNLK</sequence>
<dbReference type="OrthoDB" id="422186at2759"/>
<dbReference type="Gene3D" id="3.30.1520.10">
    <property type="entry name" value="Phox-like domain"/>
    <property type="match status" value="1"/>
</dbReference>
<dbReference type="GO" id="GO:0005768">
    <property type="term" value="C:endosome"/>
    <property type="evidence" value="ECO:0007669"/>
    <property type="project" value="TreeGrafter"/>
</dbReference>
<evidence type="ECO:0000313" key="3">
    <source>
        <dbReference type="EMBL" id="OMJ88598.1"/>
    </source>
</evidence>
<evidence type="ECO:0000256" key="1">
    <source>
        <dbReference type="SAM" id="MobiDB-lite"/>
    </source>
</evidence>
<name>A0A1R2CHX1_9CILI</name>
<evidence type="ECO:0000259" key="2">
    <source>
        <dbReference type="PROSITE" id="PS50195"/>
    </source>
</evidence>
<comment type="caution">
    <text evidence="3">The sequence shown here is derived from an EMBL/GenBank/DDBJ whole genome shotgun (WGS) entry which is preliminary data.</text>
</comment>
<dbReference type="InterPro" id="IPR036871">
    <property type="entry name" value="PX_dom_sf"/>
</dbReference>
<gene>
    <name evidence="3" type="ORF">SteCoe_9463</name>
</gene>
<organism evidence="3 4">
    <name type="scientific">Stentor coeruleus</name>
    <dbReference type="NCBI Taxonomy" id="5963"/>
    <lineage>
        <taxon>Eukaryota</taxon>
        <taxon>Sar</taxon>
        <taxon>Alveolata</taxon>
        <taxon>Ciliophora</taxon>
        <taxon>Postciliodesmatophora</taxon>
        <taxon>Heterotrichea</taxon>
        <taxon>Heterotrichida</taxon>
        <taxon>Stentoridae</taxon>
        <taxon>Stentor</taxon>
    </lineage>
</organism>
<dbReference type="PANTHER" id="PTHR10555:SF170">
    <property type="entry name" value="FI18122P1"/>
    <property type="match status" value="1"/>
</dbReference>
<feature type="region of interest" description="Disordered" evidence="1">
    <location>
        <begin position="77"/>
        <end position="121"/>
    </location>
</feature>
<evidence type="ECO:0000313" key="4">
    <source>
        <dbReference type="Proteomes" id="UP000187209"/>
    </source>
</evidence>
<dbReference type="PROSITE" id="PS50195">
    <property type="entry name" value="PX"/>
    <property type="match status" value="1"/>
</dbReference>
<reference evidence="3 4" key="1">
    <citation type="submission" date="2016-11" db="EMBL/GenBank/DDBJ databases">
        <title>The macronuclear genome of Stentor coeruleus: a giant cell with tiny introns.</title>
        <authorList>
            <person name="Slabodnick M."/>
            <person name="Ruby J.G."/>
            <person name="Reiff S.B."/>
            <person name="Swart E.C."/>
            <person name="Gosai S."/>
            <person name="Prabakaran S."/>
            <person name="Witkowska E."/>
            <person name="Larue G.E."/>
            <person name="Fisher S."/>
            <person name="Freeman R.M."/>
            <person name="Gunawardena J."/>
            <person name="Chu W."/>
            <person name="Stover N.A."/>
            <person name="Gregory B.D."/>
            <person name="Nowacki M."/>
            <person name="Derisi J."/>
            <person name="Roy S.W."/>
            <person name="Marshall W.F."/>
            <person name="Sood P."/>
        </authorList>
    </citation>
    <scope>NUCLEOTIDE SEQUENCE [LARGE SCALE GENOMIC DNA]</scope>
    <source>
        <strain evidence="3">WM001</strain>
    </source>
</reference>
<feature type="compositionally biased region" description="Basic and acidic residues" evidence="1">
    <location>
        <begin position="77"/>
        <end position="98"/>
    </location>
</feature>
<feature type="domain" description="PX" evidence="2">
    <location>
        <begin position="195"/>
        <end position="305"/>
    </location>
</feature>
<keyword evidence="4" id="KW-1185">Reference proteome</keyword>
<dbReference type="SMART" id="SM00312">
    <property type="entry name" value="PX"/>
    <property type="match status" value="1"/>
</dbReference>
<dbReference type="GO" id="GO:0035091">
    <property type="term" value="F:phosphatidylinositol binding"/>
    <property type="evidence" value="ECO:0007669"/>
    <property type="project" value="InterPro"/>
</dbReference>